<sequence length="132" mass="14042">MTCFTKRGGGAALLRLYKGRHLSKPSKGTTLPALQHEGFPPTAGGVALYSKKSVSIRRPHLRPNTLHCQRRRCSKITTQQTPGDLNTQAMVDITTTSCPAQSSTCETNGTAPQLKGACTCTCLSLAARVSLA</sequence>
<reference evidence="1 2" key="1">
    <citation type="submission" date="2019-05" db="EMBL/GenBank/DDBJ databases">
        <title>Another draft genome of Portunus trituberculatus and its Hox gene families provides insights of decapod evolution.</title>
        <authorList>
            <person name="Jeong J.-H."/>
            <person name="Song I."/>
            <person name="Kim S."/>
            <person name="Choi T."/>
            <person name="Kim D."/>
            <person name="Ryu S."/>
            <person name="Kim W."/>
        </authorList>
    </citation>
    <scope>NUCLEOTIDE SEQUENCE [LARGE SCALE GENOMIC DNA]</scope>
    <source>
        <tissue evidence="1">Muscle</tissue>
    </source>
</reference>
<accession>A0A5B7E368</accession>
<evidence type="ECO:0000313" key="1">
    <source>
        <dbReference type="EMBL" id="MPC28472.1"/>
    </source>
</evidence>
<organism evidence="1 2">
    <name type="scientific">Portunus trituberculatus</name>
    <name type="common">Swimming crab</name>
    <name type="synonym">Neptunus trituberculatus</name>
    <dbReference type="NCBI Taxonomy" id="210409"/>
    <lineage>
        <taxon>Eukaryota</taxon>
        <taxon>Metazoa</taxon>
        <taxon>Ecdysozoa</taxon>
        <taxon>Arthropoda</taxon>
        <taxon>Crustacea</taxon>
        <taxon>Multicrustacea</taxon>
        <taxon>Malacostraca</taxon>
        <taxon>Eumalacostraca</taxon>
        <taxon>Eucarida</taxon>
        <taxon>Decapoda</taxon>
        <taxon>Pleocyemata</taxon>
        <taxon>Brachyura</taxon>
        <taxon>Eubrachyura</taxon>
        <taxon>Portunoidea</taxon>
        <taxon>Portunidae</taxon>
        <taxon>Portuninae</taxon>
        <taxon>Portunus</taxon>
    </lineage>
</organism>
<comment type="caution">
    <text evidence="1">The sequence shown here is derived from an EMBL/GenBank/DDBJ whole genome shotgun (WGS) entry which is preliminary data.</text>
</comment>
<proteinExistence type="predicted"/>
<dbReference type="AlphaFoldDB" id="A0A5B7E368"/>
<dbReference type="EMBL" id="VSRR010001918">
    <property type="protein sequence ID" value="MPC28472.1"/>
    <property type="molecule type" value="Genomic_DNA"/>
</dbReference>
<name>A0A5B7E368_PORTR</name>
<evidence type="ECO:0000313" key="2">
    <source>
        <dbReference type="Proteomes" id="UP000324222"/>
    </source>
</evidence>
<keyword evidence="2" id="KW-1185">Reference proteome</keyword>
<protein>
    <submittedName>
        <fullName evidence="1">Uncharacterized protein</fullName>
    </submittedName>
</protein>
<dbReference type="Proteomes" id="UP000324222">
    <property type="component" value="Unassembled WGS sequence"/>
</dbReference>
<gene>
    <name evidence="1" type="ORF">E2C01_021678</name>
</gene>